<evidence type="ECO:0000313" key="5">
    <source>
        <dbReference type="Proteomes" id="UP000245820"/>
    </source>
</evidence>
<keyword evidence="2" id="KW-0949">S-adenosyl-L-methionine</keyword>
<dbReference type="RefSeq" id="WP_109344094.1">
    <property type="nucleotide sequence ID" value="NZ_CP029343.1"/>
</dbReference>
<proteinExistence type="predicted"/>
<dbReference type="InterPro" id="IPR002052">
    <property type="entry name" value="DNA_methylase_N6_adenine_CS"/>
</dbReference>
<dbReference type="SUPFAM" id="SSF53335">
    <property type="entry name" value="S-adenosyl-L-methionine-dependent methyltransferases"/>
    <property type="match status" value="1"/>
</dbReference>
<keyword evidence="5" id="KW-1185">Reference proteome</keyword>
<keyword evidence="1 4" id="KW-0489">Methyltransferase</keyword>
<sequence>MNSSNASALLALGTALRQAGYCFMTVTPSTHRRINNRPGNERAHDLRGVFGWSRPFDRDLLPASVVALMADAGVLDENEDGLRSLVRASTLDDMLLFHSAWPTRDDDSVFFGPDAYRFITAMRRGFAFVGAGPVRAVDIGCGGGAGALAIARAFPHAEVIGADINSRALELAMVNGSLNGVSNLALAQSDLFDGLQGDFDLVVSNPPFVADPDGRRYRDGGGERGAELSRRIVEHSLGRLRRGGSLMLYTGVAQCGQRDHFLESLRPTLAARCDTWTYEELDPDIFGGQLGEPGYEDVERIAAVSLHAVRR</sequence>
<name>A0A2S2DEA4_9BURK</name>
<dbReference type="InterPro" id="IPR029063">
    <property type="entry name" value="SAM-dependent_MTases_sf"/>
</dbReference>
<dbReference type="Gene3D" id="3.40.50.150">
    <property type="entry name" value="Vaccinia Virus protein VP39"/>
    <property type="match status" value="1"/>
</dbReference>
<dbReference type="GO" id="GO:0003676">
    <property type="term" value="F:nucleic acid binding"/>
    <property type="evidence" value="ECO:0007669"/>
    <property type="project" value="InterPro"/>
</dbReference>
<organism evidence="4 5">
    <name type="scientific">Massilia oculi</name>
    <dbReference type="NCBI Taxonomy" id="945844"/>
    <lineage>
        <taxon>Bacteria</taxon>
        <taxon>Pseudomonadati</taxon>
        <taxon>Pseudomonadota</taxon>
        <taxon>Betaproteobacteria</taxon>
        <taxon>Burkholderiales</taxon>
        <taxon>Oxalobacteraceae</taxon>
        <taxon>Telluria group</taxon>
        <taxon>Massilia</taxon>
    </lineage>
</organism>
<keyword evidence="4" id="KW-0808">Transferase</keyword>
<reference evidence="4 5" key="1">
    <citation type="submission" date="2018-05" db="EMBL/GenBank/DDBJ databases">
        <title>Complete genome sequence of Massilia oculi sp. nov. CCUG 43427T (=DSM 26321T), the type strain of M. oculi, and comparison with genome sequences of other Massilia strains.</title>
        <authorList>
            <person name="Zhu B."/>
        </authorList>
    </citation>
    <scope>NUCLEOTIDE SEQUENCE [LARGE SCALE GENOMIC DNA]</scope>
    <source>
        <strain evidence="4 5">CCUG 43427</strain>
    </source>
</reference>
<dbReference type="GO" id="GO:0036009">
    <property type="term" value="F:protein-glutamine N-methyltransferase activity"/>
    <property type="evidence" value="ECO:0007669"/>
    <property type="project" value="TreeGrafter"/>
</dbReference>
<feature type="domain" description="Methyltransferase small" evidence="3">
    <location>
        <begin position="135"/>
        <end position="248"/>
    </location>
</feature>
<dbReference type="InterPro" id="IPR007848">
    <property type="entry name" value="Small_mtfrase_dom"/>
</dbReference>
<dbReference type="AlphaFoldDB" id="A0A2S2DEA4"/>
<accession>A0A2S2DEA4</accession>
<dbReference type="GO" id="GO:0032259">
    <property type="term" value="P:methylation"/>
    <property type="evidence" value="ECO:0007669"/>
    <property type="project" value="UniProtKB-KW"/>
</dbReference>
<evidence type="ECO:0000256" key="2">
    <source>
        <dbReference type="ARBA" id="ARBA00022691"/>
    </source>
</evidence>
<evidence type="ECO:0000256" key="1">
    <source>
        <dbReference type="ARBA" id="ARBA00022603"/>
    </source>
</evidence>
<dbReference type="CDD" id="cd02440">
    <property type="entry name" value="AdoMet_MTases"/>
    <property type="match status" value="1"/>
</dbReference>
<dbReference type="Pfam" id="PF05175">
    <property type="entry name" value="MTS"/>
    <property type="match status" value="1"/>
</dbReference>
<dbReference type="InterPro" id="IPR050320">
    <property type="entry name" value="N5-glutamine_MTase"/>
</dbReference>
<dbReference type="PANTHER" id="PTHR18895">
    <property type="entry name" value="HEMK METHYLTRANSFERASE"/>
    <property type="match status" value="1"/>
</dbReference>
<dbReference type="OrthoDB" id="5383291at2"/>
<evidence type="ECO:0000259" key="3">
    <source>
        <dbReference type="Pfam" id="PF05175"/>
    </source>
</evidence>
<evidence type="ECO:0000313" key="4">
    <source>
        <dbReference type="EMBL" id="AWL03693.1"/>
    </source>
</evidence>
<dbReference type="KEGG" id="mtim:DIR46_04045"/>
<dbReference type="PROSITE" id="PS00092">
    <property type="entry name" value="N6_MTASE"/>
    <property type="match status" value="1"/>
</dbReference>
<dbReference type="PANTHER" id="PTHR18895:SF74">
    <property type="entry name" value="MTRF1L RELEASE FACTOR GLUTAMINE METHYLTRANSFERASE"/>
    <property type="match status" value="1"/>
</dbReference>
<protein>
    <submittedName>
        <fullName evidence="4">SAM-dependent methyltransferase</fullName>
    </submittedName>
</protein>
<dbReference type="EMBL" id="CP029343">
    <property type="protein sequence ID" value="AWL03693.1"/>
    <property type="molecule type" value="Genomic_DNA"/>
</dbReference>
<gene>
    <name evidence="4" type="ORF">DIR46_04045</name>
</gene>
<dbReference type="Proteomes" id="UP000245820">
    <property type="component" value="Chromosome"/>
</dbReference>